<dbReference type="Proteomes" id="UP000530186">
    <property type="component" value="Unassembled WGS sequence"/>
</dbReference>
<organism evidence="3 4">
    <name type="scientific">Pseudolactococcus laudensis</name>
    <dbReference type="NCBI Taxonomy" id="1494461"/>
    <lineage>
        <taxon>Bacteria</taxon>
        <taxon>Bacillati</taxon>
        <taxon>Bacillota</taxon>
        <taxon>Bacilli</taxon>
        <taxon>Lactobacillales</taxon>
        <taxon>Streptococcaceae</taxon>
        <taxon>Pseudolactococcus</taxon>
    </lineage>
</organism>
<feature type="compositionally biased region" description="Polar residues" evidence="1">
    <location>
        <begin position="177"/>
        <end position="187"/>
    </location>
</feature>
<dbReference type="EMBL" id="JACBNY010000013">
    <property type="protein sequence ID" value="MBA0017034.1"/>
    <property type="molecule type" value="Genomic_DNA"/>
</dbReference>
<comment type="caution">
    <text evidence="3">The sequence shown here is derived from an EMBL/GenBank/DDBJ whole genome shotgun (WGS) entry which is preliminary data.</text>
</comment>
<evidence type="ECO:0000259" key="2">
    <source>
        <dbReference type="Pfam" id="PF13731"/>
    </source>
</evidence>
<sequence>MSVNSPPIQVSSGTIRFISPKKLHAEILDASGNVKNKATAVFNTSDQMGGRMRFTNATIRGWTDTNDSRYNPNFTKTFKVLEIRENSSIADNSGRLDKNVFPNTTREFKLEGSGVGEVKINYIDQNGNKVGDTDMTLVDNVNFVGQSFNLATKEFAIDKMPAGYKWAIDEQVYSGAPQGSNGQPDGDSATDNDNGDSFGQANYAIVPMDNETYTYNIYVYTDANPNVTYTYVDPFTGAEIASDKATIGSEQVGKLTPAHIGNTIDWTDAFYTQTNIPTGYTYVPSNLLPSTVTQPTKTTITDATTPIDVPIYIYDLSYKGAVALSSVPDINFGSQLISPKSRGKMYAAAFTNELVVNDYRRATKDGWNLTVQQSQPLTSTDKKTVLKDTLFFREKDGGVLASLESGAPQLVYEHQSQSGKGMLETVKPTSNWYKAVDGAGFYLQDNGKLKEGDYETVLTWTLTAGPKI</sequence>
<name>A0A7V8N1T3_9LACT</name>
<feature type="region of interest" description="Disordered" evidence="1">
    <location>
        <begin position="175"/>
        <end position="201"/>
    </location>
</feature>
<evidence type="ECO:0000256" key="1">
    <source>
        <dbReference type="SAM" id="MobiDB-lite"/>
    </source>
</evidence>
<keyword evidence="4" id="KW-1185">Reference proteome</keyword>
<feature type="domain" description="WxL" evidence="2">
    <location>
        <begin position="314"/>
        <end position="466"/>
    </location>
</feature>
<accession>A0A7V8N1T3</accession>
<evidence type="ECO:0000313" key="3">
    <source>
        <dbReference type="EMBL" id="MBA0017034.1"/>
    </source>
</evidence>
<dbReference type="RefSeq" id="WP_180747172.1">
    <property type="nucleotide sequence ID" value="NZ_CBCRWQ010000025.1"/>
</dbReference>
<dbReference type="InterPro" id="IPR027994">
    <property type="entry name" value="WxL_dom"/>
</dbReference>
<gene>
    <name evidence="3" type="ORF">HZR21_07850</name>
</gene>
<dbReference type="GeneID" id="303195429"/>
<evidence type="ECO:0000313" key="4">
    <source>
        <dbReference type="Proteomes" id="UP000530186"/>
    </source>
</evidence>
<protein>
    <submittedName>
        <fullName evidence="3">WxL domain-containing protein</fullName>
    </submittedName>
</protein>
<dbReference type="Pfam" id="PF13731">
    <property type="entry name" value="WxL"/>
    <property type="match status" value="1"/>
</dbReference>
<reference evidence="3 4" key="1">
    <citation type="submission" date="2020-07" db="EMBL/GenBank/DDBJ databases">
        <authorList>
            <person name="Hilgarth M."/>
            <person name="Werum V."/>
            <person name="Vogel R.F."/>
        </authorList>
    </citation>
    <scope>NUCLEOTIDE SEQUENCE [LARGE SCALE GENOMIC DNA]</scope>
    <source>
        <strain evidence="3 4">DSM 28961</strain>
    </source>
</reference>
<dbReference type="AlphaFoldDB" id="A0A7V8N1T3"/>
<proteinExistence type="predicted"/>